<comment type="similarity">
    <text evidence="2">Belongs to the SusD family.</text>
</comment>
<gene>
    <name evidence="9" type="ORF">GCM10007415_06840</name>
</gene>
<sequence>MKLMKLGKWLVLSAGLCLTGSACKDFLSVDNYFSEELKLDSVFAEKRHLEAYLWGAAGMFPDEANFFQNNITPGPLATDEAFTAFLTLHNYNGMRFVLGEITAANVGSAGWGNYYRIIRKCNTIFTRIDEARDLTANERYEILAYTRFIRAYAYYSILVDYGPPILLGDEIIESNAPLADYDRARTTYDEAVEYICAEFETAAIALPASGSLMEFGLPTKGAAYGLIARLRLTHASPLYNGGQAARSFFGNWRRSTDNAQYVSQTYDERRWALAAAAAKRVMDLSLAGGVSYRLHTVAADSDTPPLPSGIISDPDYYKPWPEGAAGIDHYKSYSDMFTGESVIPTNPEYVWGRRSSVVQANTQMAFPEKQSGWNGLSVTQKIIDNYRMIDGRTIDNSSQEYPYTETGFAGSAKLFSGYRLNAGVSNMYVNREARFYASIGFSECYWPMSSSTSSGFYNQTISYYYDSPNGKGGVSSPTDFPVTGYVIKKFIHPTDAFGGTNARRMDKAFPIIRYAEILLSYAEALNNLTGSHTIDVDGRQLTLSRDTEEIRKAFNQVRHRAGLPGITGDESVETIQQLLEKERMIEFLFENRRYFDVRRWGIYEQTESEPIRGMNIEGSKDVYYTRVVPNTSRIGARIVNRRLALLPLPLEEVRLLPSLDQNPGWEN</sequence>
<dbReference type="EMBL" id="BMER01000001">
    <property type="protein sequence ID" value="GGG77530.1"/>
    <property type="molecule type" value="Genomic_DNA"/>
</dbReference>
<feature type="domain" description="RagB/SusD" evidence="7">
    <location>
        <begin position="364"/>
        <end position="665"/>
    </location>
</feature>
<dbReference type="AlphaFoldDB" id="A0A917HFF5"/>
<keyword evidence="3 6" id="KW-0732">Signal</keyword>
<evidence type="ECO:0000313" key="10">
    <source>
        <dbReference type="Proteomes" id="UP000660862"/>
    </source>
</evidence>
<evidence type="ECO:0000256" key="4">
    <source>
        <dbReference type="ARBA" id="ARBA00023136"/>
    </source>
</evidence>
<dbReference type="SUPFAM" id="SSF48452">
    <property type="entry name" value="TPR-like"/>
    <property type="match status" value="1"/>
</dbReference>
<dbReference type="RefSeq" id="WP_188504519.1">
    <property type="nucleotide sequence ID" value="NZ_BMER01000001.1"/>
</dbReference>
<feature type="signal peptide" evidence="6">
    <location>
        <begin position="1"/>
        <end position="24"/>
    </location>
</feature>
<keyword evidence="10" id="KW-1185">Reference proteome</keyword>
<dbReference type="GO" id="GO:0009279">
    <property type="term" value="C:cell outer membrane"/>
    <property type="evidence" value="ECO:0007669"/>
    <property type="project" value="UniProtKB-SubCell"/>
</dbReference>
<evidence type="ECO:0000256" key="3">
    <source>
        <dbReference type="ARBA" id="ARBA00022729"/>
    </source>
</evidence>
<reference evidence="9" key="2">
    <citation type="submission" date="2020-09" db="EMBL/GenBank/DDBJ databases">
        <authorList>
            <person name="Sun Q."/>
            <person name="Zhou Y."/>
        </authorList>
    </citation>
    <scope>NUCLEOTIDE SEQUENCE</scope>
    <source>
        <strain evidence="9">CGMCC 1.12195</strain>
    </source>
</reference>
<accession>A0A917HFF5</accession>
<evidence type="ECO:0000256" key="1">
    <source>
        <dbReference type="ARBA" id="ARBA00004442"/>
    </source>
</evidence>
<dbReference type="Pfam" id="PF14322">
    <property type="entry name" value="SusD-like_3"/>
    <property type="match status" value="1"/>
</dbReference>
<evidence type="ECO:0000259" key="7">
    <source>
        <dbReference type="Pfam" id="PF07980"/>
    </source>
</evidence>
<evidence type="ECO:0000259" key="8">
    <source>
        <dbReference type="Pfam" id="PF14322"/>
    </source>
</evidence>
<organism evidence="9 10">
    <name type="scientific">Parapedobacter pyrenivorans</name>
    <dbReference type="NCBI Taxonomy" id="1305674"/>
    <lineage>
        <taxon>Bacteria</taxon>
        <taxon>Pseudomonadati</taxon>
        <taxon>Bacteroidota</taxon>
        <taxon>Sphingobacteriia</taxon>
        <taxon>Sphingobacteriales</taxon>
        <taxon>Sphingobacteriaceae</taxon>
        <taxon>Parapedobacter</taxon>
    </lineage>
</organism>
<feature type="chain" id="PRO_5038115216" evidence="6">
    <location>
        <begin position="25"/>
        <end position="667"/>
    </location>
</feature>
<feature type="domain" description="SusD-like N-terminal" evidence="8">
    <location>
        <begin position="43"/>
        <end position="232"/>
    </location>
</feature>
<comment type="caution">
    <text evidence="9">The sequence shown here is derived from an EMBL/GenBank/DDBJ whole genome shotgun (WGS) entry which is preliminary data.</text>
</comment>
<dbReference type="InterPro" id="IPR011990">
    <property type="entry name" value="TPR-like_helical_dom_sf"/>
</dbReference>
<evidence type="ECO:0000256" key="2">
    <source>
        <dbReference type="ARBA" id="ARBA00006275"/>
    </source>
</evidence>
<comment type="subcellular location">
    <subcellularLocation>
        <location evidence="1">Cell outer membrane</location>
    </subcellularLocation>
</comment>
<evidence type="ECO:0000256" key="5">
    <source>
        <dbReference type="ARBA" id="ARBA00023237"/>
    </source>
</evidence>
<protein>
    <submittedName>
        <fullName evidence="9">Membrane protein</fullName>
    </submittedName>
</protein>
<dbReference type="Proteomes" id="UP000660862">
    <property type="component" value="Unassembled WGS sequence"/>
</dbReference>
<dbReference type="InterPro" id="IPR012944">
    <property type="entry name" value="SusD_RagB_dom"/>
</dbReference>
<name>A0A917HFF5_9SPHI</name>
<keyword evidence="5" id="KW-0998">Cell outer membrane</keyword>
<dbReference type="Pfam" id="PF07980">
    <property type="entry name" value="SusD_RagB"/>
    <property type="match status" value="1"/>
</dbReference>
<dbReference type="InterPro" id="IPR033985">
    <property type="entry name" value="SusD-like_N"/>
</dbReference>
<reference evidence="9" key="1">
    <citation type="journal article" date="2014" name="Int. J. Syst. Evol. Microbiol.">
        <title>Complete genome sequence of Corynebacterium casei LMG S-19264T (=DSM 44701T), isolated from a smear-ripened cheese.</title>
        <authorList>
            <consortium name="US DOE Joint Genome Institute (JGI-PGF)"/>
            <person name="Walter F."/>
            <person name="Albersmeier A."/>
            <person name="Kalinowski J."/>
            <person name="Ruckert C."/>
        </authorList>
    </citation>
    <scope>NUCLEOTIDE SEQUENCE</scope>
    <source>
        <strain evidence="9">CGMCC 1.12195</strain>
    </source>
</reference>
<proteinExistence type="inferred from homology"/>
<evidence type="ECO:0000313" key="9">
    <source>
        <dbReference type="EMBL" id="GGG77530.1"/>
    </source>
</evidence>
<dbReference type="Gene3D" id="1.25.40.390">
    <property type="match status" value="1"/>
</dbReference>
<evidence type="ECO:0000256" key="6">
    <source>
        <dbReference type="SAM" id="SignalP"/>
    </source>
</evidence>
<dbReference type="PROSITE" id="PS51257">
    <property type="entry name" value="PROKAR_LIPOPROTEIN"/>
    <property type="match status" value="1"/>
</dbReference>
<keyword evidence="4" id="KW-0472">Membrane</keyword>